<feature type="chain" id="PRO_5046912809" description="HTH luxR-type domain-containing protein" evidence="3">
    <location>
        <begin position="20"/>
        <end position="615"/>
    </location>
</feature>
<dbReference type="SMART" id="SM00421">
    <property type="entry name" value="HTH_LUXR"/>
    <property type="match status" value="1"/>
</dbReference>
<dbReference type="InterPro" id="IPR036388">
    <property type="entry name" value="WH-like_DNA-bd_sf"/>
</dbReference>
<feature type="coiled-coil region" evidence="1">
    <location>
        <begin position="377"/>
        <end position="413"/>
    </location>
</feature>
<evidence type="ECO:0000313" key="6">
    <source>
        <dbReference type="Proteomes" id="UP001597440"/>
    </source>
</evidence>
<keyword evidence="3" id="KW-0732">Signal</keyword>
<protein>
    <recommendedName>
        <fullName evidence="4">HTH luxR-type domain-containing protein</fullName>
    </recommendedName>
</protein>
<feature type="transmembrane region" description="Helical" evidence="2">
    <location>
        <begin position="415"/>
        <end position="432"/>
    </location>
</feature>
<keyword evidence="2" id="KW-0472">Membrane</keyword>
<evidence type="ECO:0000313" key="5">
    <source>
        <dbReference type="EMBL" id="MFD2554148.1"/>
    </source>
</evidence>
<dbReference type="EMBL" id="JBHULD010000008">
    <property type="protein sequence ID" value="MFD2554148.1"/>
    <property type="molecule type" value="Genomic_DNA"/>
</dbReference>
<dbReference type="InterPro" id="IPR011990">
    <property type="entry name" value="TPR-like_helical_dom_sf"/>
</dbReference>
<dbReference type="Proteomes" id="UP001597440">
    <property type="component" value="Unassembled WGS sequence"/>
</dbReference>
<sequence length="615" mass="71491">MRKSISLLVAILFSVVVQAQNTYIDSLRKVLRQTTDIKEQVLVQQQMADWYRSSEQYTEATTKAKQSLETALKISSNNVEVIKAYWILSNIYTNMEDFEMARAYVDKAYFVAETQTDSLPFAYALYAEAMLQNTIFNTDISVKLLHQALAKIEHPEQEAALVTRIYYLLYGVYVDWNEADKAMAYADKAIVYAKLSGNKNLLANAYSARAVAYTYRYEERKEQQILDTIMNVLDEAIALHRKYPGQVLQNTYSLLRVNKASYYLKYYDIKSDGIREQIRGEVAEALQASKGMEGNESVLASGYGILSELDIYENNLPAAERNLLLAYTMMIQKKKPYYYTLINVLNSLVKVNVNKGDYQQALHYQQEIVHYSNLLFNEESASNAKRLEAQFDFKKKEQEIQNLTDQAKSHQRHKMLLIGLIGIGLLGAFFMFRSYHFNLRYSLAREKQLAAENNEAALLIRYEKEEKARLKAEQELLALQQQKLQDEIMASQLQLQHKSNVLHQLKEKFINEQPTTIRQLFREESVMDNDFEKVKFHIQELHPNFFKTISEHAKQKLTAMDQKYCAYLYLGMETKQIAQLLHVEPKSVRMARYRLKQKFDLDAETDLLSYLKNMV</sequence>
<keyword evidence="1" id="KW-0175">Coiled coil</keyword>
<name>A0ABW5L0N7_9SPHI</name>
<dbReference type="Gene3D" id="1.25.40.10">
    <property type="entry name" value="Tetratricopeptide repeat domain"/>
    <property type="match status" value="1"/>
</dbReference>
<evidence type="ECO:0000256" key="3">
    <source>
        <dbReference type="SAM" id="SignalP"/>
    </source>
</evidence>
<dbReference type="InterPro" id="IPR019734">
    <property type="entry name" value="TPR_rpt"/>
</dbReference>
<dbReference type="SUPFAM" id="SSF46894">
    <property type="entry name" value="C-terminal effector domain of the bipartite response regulators"/>
    <property type="match status" value="1"/>
</dbReference>
<dbReference type="Pfam" id="PF13181">
    <property type="entry name" value="TPR_8"/>
    <property type="match status" value="1"/>
</dbReference>
<reference evidence="6" key="1">
    <citation type="journal article" date="2019" name="Int. J. Syst. Evol. Microbiol.">
        <title>The Global Catalogue of Microorganisms (GCM) 10K type strain sequencing project: providing services to taxonomists for standard genome sequencing and annotation.</title>
        <authorList>
            <consortium name="The Broad Institute Genomics Platform"/>
            <consortium name="The Broad Institute Genome Sequencing Center for Infectious Disease"/>
            <person name="Wu L."/>
            <person name="Ma J."/>
        </authorList>
    </citation>
    <scope>NUCLEOTIDE SEQUENCE [LARGE SCALE GENOMIC DNA]</scope>
    <source>
        <strain evidence="6">KCTC 52298</strain>
    </source>
</reference>
<comment type="caution">
    <text evidence="5">The sequence shown here is derived from an EMBL/GenBank/DDBJ whole genome shotgun (WGS) entry which is preliminary data.</text>
</comment>
<keyword evidence="6" id="KW-1185">Reference proteome</keyword>
<proteinExistence type="predicted"/>
<feature type="signal peptide" evidence="3">
    <location>
        <begin position="1"/>
        <end position="19"/>
    </location>
</feature>
<dbReference type="InterPro" id="IPR000792">
    <property type="entry name" value="Tscrpt_reg_LuxR_C"/>
</dbReference>
<evidence type="ECO:0000259" key="4">
    <source>
        <dbReference type="PROSITE" id="PS00622"/>
    </source>
</evidence>
<keyword evidence="2" id="KW-1133">Transmembrane helix</keyword>
<dbReference type="InterPro" id="IPR016032">
    <property type="entry name" value="Sig_transdc_resp-reg_C-effctor"/>
</dbReference>
<dbReference type="PROSITE" id="PS00622">
    <property type="entry name" value="HTH_LUXR_1"/>
    <property type="match status" value="1"/>
</dbReference>
<evidence type="ECO:0000256" key="1">
    <source>
        <dbReference type="SAM" id="Coils"/>
    </source>
</evidence>
<dbReference type="Gene3D" id="1.10.10.10">
    <property type="entry name" value="Winged helix-like DNA-binding domain superfamily/Winged helix DNA-binding domain"/>
    <property type="match status" value="1"/>
</dbReference>
<accession>A0ABW5L0N7</accession>
<dbReference type="RefSeq" id="WP_246512705.1">
    <property type="nucleotide sequence ID" value="NZ_JAEQMU010000006.1"/>
</dbReference>
<dbReference type="SUPFAM" id="SSF48452">
    <property type="entry name" value="TPR-like"/>
    <property type="match status" value="1"/>
</dbReference>
<keyword evidence="2" id="KW-0812">Transmembrane</keyword>
<feature type="domain" description="HTH luxR-type" evidence="4">
    <location>
        <begin position="571"/>
        <end position="598"/>
    </location>
</feature>
<evidence type="ECO:0000256" key="2">
    <source>
        <dbReference type="SAM" id="Phobius"/>
    </source>
</evidence>
<organism evidence="5 6">
    <name type="scientific">Sphingobacterium tabacisoli</name>
    <dbReference type="NCBI Taxonomy" id="2044855"/>
    <lineage>
        <taxon>Bacteria</taxon>
        <taxon>Pseudomonadati</taxon>
        <taxon>Bacteroidota</taxon>
        <taxon>Sphingobacteriia</taxon>
        <taxon>Sphingobacteriales</taxon>
        <taxon>Sphingobacteriaceae</taxon>
        <taxon>Sphingobacterium</taxon>
    </lineage>
</organism>
<gene>
    <name evidence="5" type="ORF">ACFSQW_07095</name>
</gene>